<dbReference type="Proteomes" id="UP000293874">
    <property type="component" value="Unassembled WGS sequence"/>
</dbReference>
<organism evidence="3 4">
    <name type="scientific">Pseudobacter ginsenosidimutans</name>
    <dbReference type="NCBI Taxonomy" id="661488"/>
    <lineage>
        <taxon>Bacteria</taxon>
        <taxon>Pseudomonadati</taxon>
        <taxon>Bacteroidota</taxon>
        <taxon>Chitinophagia</taxon>
        <taxon>Chitinophagales</taxon>
        <taxon>Chitinophagaceae</taxon>
        <taxon>Pseudobacter</taxon>
    </lineage>
</organism>
<protein>
    <recommendedName>
        <fullName evidence="2">Serine aminopeptidase S33 domain-containing protein</fullName>
    </recommendedName>
</protein>
<sequence length="269" mass="31191">MNKKKIIRWMKILLLVYCIIGIAIYGLQDYIMFRPVAVDKSHKYDFRIPYREVNLPYSSNVNINVIQFTTTDSVPKGVVLYFHGNRRNISWYARNAPVFTRTGYEVWMLDYPGFGKSTGTFTEAKLYEWALLLYKLARASYKPDSIVLYGRSMGSGIAAQLGAIRDCRKLILETPYYDFPSILSSRIPIYPMERMIKFKIPTWQYLQEVTAPVSIFHGTSDGVIPYRNASRLKPFLKSKDEFITIEDGSHNDLPGFPLYQQKMDSLLRN</sequence>
<feature type="transmembrane region" description="Helical" evidence="1">
    <location>
        <begin position="12"/>
        <end position="33"/>
    </location>
</feature>
<dbReference type="InterPro" id="IPR022742">
    <property type="entry name" value="Hydrolase_4"/>
</dbReference>
<dbReference type="Gene3D" id="3.40.50.1820">
    <property type="entry name" value="alpha/beta hydrolase"/>
    <property type="match status" value="1"/>
</dbReference>
<dbReference type="InterPro" id="IPR029058">
    <property type="entry name" value="AB_hydrolase_fold"/>
</dbReference>
<dbReference type="RefSeq" id="WP_130541274.1">
    <property type="nucleotide sequence ID" value="NZ_CP042431.1"/>
</dbReference>
<accession>A0A4Q7MPZ3</accession>
<dbReference type="OrthoDB" id="9777090at2"/>
<dbReference type="EMBL" id="SGXA01000002">
    <property type="protein sequence ID" value="RZS70766.1"/>
    <property type="molecule type" value="Genomic_DNA"/>
</dbReference>
<gene>
    <name evidence="3" type="ORF">EV199_2661</name>
</gene>
<reference evidence="3 4" key="1">
    <citation type="submission" date="2019-02" db="EMBL/GenBank/DDBJ databases">
        <title>Genomic Encyclopedia of Type Strains, Phase IV (KMG-IV): sequencing the most valuable type-strain genomes for metagenomic binning, comparative biology and taxonomic classification.</title>
        <authorList>
            <person name="Goeker M."/>
        </authorList>
    </citation>
    <scope>NUCLEOTIDE SEQUENCE [LARGE SCALE GENOMIC DNA]</scope>
    <source>
        <strain evidence="3 4">DSM 18116</strain>
    </source>
</reference>
<feature type="domain" description="Serine aminopeptidase S33" evidence="2">
    <location>
        <begin position="75"/>
        <end position="178"/>
    </location>
</feature>
<dbReference type="Pfam" id="PF12146">
    <property type="entry name" value="Hydrolase_4"/>
    <property type="match status" value="1"/>
</dbReference>
<evidence type="ECO:0000259" key="2">
    <source>
        <dbReference type="Pfam" id="PF12146"/>
    </source>
</evidence>
<evidence type="ECO:0000313" key="4">
    <source>
        <dbReference type="Proteomes" id="UP000293874"/>
    </source>
</evidence>
<dbReference type="AlphaFoldDB" id="A0A4Q7MPZ3"/>
<proteinExistence type="predicted"/>
<name>A0A4Q7MPZ3_9BACT</name>
<keyword evidence="1" id="KW-0812">Transmembrane</keyword>
<evidence type="ECO:0000256" key="1">
    <source>
        <dbReference type="SAM" id="Phobius"/>
    </source>
</evidence>
<dbReference type="PANTHER" id="PTHR12277">
    <property type="entry name" value="ALPHA/BETA HYDROLASE DOMAIN-CONTAINING PROTEIN"/>
    <property type="match status" value="1"/>
</dbReference>
<dbReference type="PANTHER" id="PTHR12277:SF81">
    <property type="entry name" value="PROTEIN ABHD13"/>
    <property type="match status" value="1"/>
</dbReference>
<comment type="caution">
    <text evidence="3">The sequence shown here is derived from an EMBL/GenBank/DDBJ whole genome shotgun (WGS) entry which is preliminary data.</text>
</comment>
<dbReference type="SUPFAM" id="SSF53474">
    <property type="entry name" value="alpha/beta-Hydrolases"/>
    <property type="match status" value="1"/>
</dbReference>
<keyword evidence="1" id="KW-0472">Membrane</keyword>
<keyword evidence="1" id="KW-1133">Transmembrane helix</keyword>
<evidence type="ECO:0000313" key="3">
    <source>
        <dbReference type="EMBL" id="RZS70766.1"/>
    </source>
</evidence>
<keyword evidence="4" id="KW-1185">Reference proteome</keyword>